<dbReference type="Proteomes" id="UP000004810">
    <property type="component" value="Unassembled WGS sequence"/>
</dbReference>
<proteinExistence type="predicted"/>
<evidence type="ECO:0000259" key="1">
    <source>
        <dbReference type="Pfam" id="PF10545"/>
    </source>
</evidence>
<accession>J9ETL9</accession>
<organism evidence="2 3">
    <name type="scientific">Wuchereria bancrofti</name>
    <dbReference type="NCBI Taxonomy" id="6293"/>
    <lineage>
        <taxon>Eukaryota</taxon>
        <taxon>Metazoa</taxon>
        <taxon>Ecdysozoa</taxon>
        <taxon>Nematoda</taxon>
        <taxon>Chromadorea</taxon>
        <taxon>Rhabditida</taxon>
        <taxon>Spirurina</taxon>
        <taxon>Spiruromorpha</taxon>
        <taxon>Filarioidea</taxon>
        <taxon>Onchocercidae</taxon>
        <taxon>Wuchereria</taxon>
    </lineage>
</organism>
<evidence type="ECO:0000313" key="2">
    <source>
        <dbReference type="EMBL" id="EJW80472.1"/>
    </source>
</evidence>
<dbReference type="Pfam" id="PF10545">
    <property type="entry name" value="MADF_DNA_bdg"/>
    <property type="match status" value="1"/>
</dbReference>
<dbReference type="AlphaFoldDB" id="J9ETL9"/>
<sequence>IHIVGVLGGPVWASVVPQVDSLWEESDGIVMVGHFRITLQYIPPITSHYQLLYSFIDRGVTCCCCCLELFVLLMVTFRYFVSYCIEMWRGNKKVHKHEFILGILDFETERFIQKIQKLIVALNFHDWTKRKHQCGSSQTQDSTYQQQHNMSNETIVWTDAMREVLIKSVQRQECIWNFSNVDYRNAAKKRQIFWEIAQEMSEMFGIILKG</sequence>
<evidence type="ECO:0000313" key="3">
    <source>
        <dbReference type="Proteomes" id="UP000004810"/>
    </source>
</evidence>
<name>J9ETL9_WUCBA</name>
<dbReference type="InterPro" id="IPR006578">
    <property type="entry name" value="MADF-dom"/>
</dbReference>
<dbReference type="EMBL" id="ADBV01004478">
    <property type="protein sequence ID" value="EJW80472.1"/>
    <property type="molecule type" value="Genomic_DNA"/>
</dbReference>
<comment type="caution">
    <text evidence="2">The sequence shown here is derived from an EMBL/GenBank/DDBJ whole genome shotgun (WGS) entry which is preliminary data.</text>
</comment>
<feature type="non-terminal residue" evidence="2">
    <location>
        <position position="1"/>
    </location>
</feature>
<feature type="domain" description="MADF" evidence="1">
    <location>
        <begin position="165"/>
        <end position="201"/>
    </location>
</feature>
<gene>
    <name evidence="2" type="ORF">WUBG_08619</name>
</gene>
<reference evidence="3" key="1">
    <citation type="submission" date="2012-08" db="EMBL/GenBank/DDBJ databases">
        <title>The Genome Sequence of Wuchereria bancrofti.</title>
        <authorList>
            <person name="Nutman T.B."/>
            <person name="Fink D.L."/>
            <person name="Russ C."/>
            <person name="Young S."/>
            <person name="Zeng Q."/>
            <person name="Koehrsen M."/>
            <person name="Alvarado L."/>
            <person name="Berlin A."/>
            <person name="Chapman S.B."/>
            <person name="Chen Z."/>
            <person name="Freedman E."/>
            <person name="Gellesch M."/>
            <person name="Goldberg J."/>
            <person name="Griggs A."/>
            <person name="Gujja S."/>
            <person name="Heilman E.R."/>
            <person name="Heiman D."/>
            <person name="Hepburn T."/>
            <person name="Howarth C."/>
            <person name="Jen D."/>
            <person name="Larson L."/>
            <person name="Lewis B."/>
            <person name="Mehta T."/>
            <person name="Park D."/>
            <person name="Pearson M."/>
            <person name="Roberts A."/>
            <person name="Saif S."/>
            <person name="Shea T."/>
            <person name="Shenoy N."/>
            <person name="Sisk P."/>
            <person name="Stolte C."/>
            <person name="Sykes S."/>
            <person name="Walk T."/>
            <person name="White J."/>
            <person name="Yandava C."/>
            <person name="Haas B."/>
            <person name="Henn M.R."/>
            <person name="Nusbaum C."/>
            <person name="Birren B."/>
        </authorList>
    </citation>
    <scope>NUCLEOTIDE SEQUENCE [LARGE SCALE GENOMIC DNA]</scope>
    <source>
        <strain evidence="3">NA</strain>
    </source>
</reference>
<protein>
    <recommendedName>
        <fullName evidence="1">MADF domain-containing protein</fullName>
    </recommendedName>
</protein>